<gene>
    <name evidence="1" type="ORF">MML48_1g07011</name>
</gene>
<keyword evidence="2" id="KW-1185">Reference proteome</keyword>
<name>A0ACB9TVX7_HOLOL</name>
<organism evidence="1 2">
    <name type="scientific">Holotrichia oblita</name>
    <name type="common">Chafer beetle</name>
    <dbReference type="NCBI Taxonomy" id="644536"/>
    <lineage>
        <taxon>Eukaryota</taxon>
        <taxon>Metazoa</taxon>
        <taxon>Ecdysozoa</taxon>
        <taxon>Arthropoda</taxon>
        <taxon>Hexapoda</taxon>
        <taxon>Insecta</taxon>
        <taxon>Pterygota</taxon>
        <taxon>Neoptera</taxon>
        <taxon>Endopterygota</taxon>
        <taxon>Coleoptera</taxon>
        <taxon>Polyphaga</taxon>
        <taxon>Scarabaeiformia</taxon>
        <taxon>Scarabaeidae</taxon>
        <taxon>Melolonthinae</taxon>
        <taxon>Holotrichia</taxon>
    </lineage>
</organism>
<evidence type="ECO:0000313" key="1">
    <source>
        <dbReference type="EMBL" id="KAI4471009.1"/>
    </source>
</evidence>
<evidence type="ECO:0000313" key="2">
    <source>
        <dbReference type="Proteomes" id="UP001056778"/>
    </source>
</evidence>
<comment type="caution">
    <text evidence="1">The sequence shown here is derived from an EMBL/GenBank/DDBJ whole genome shotgun (WGS) entry which is preliminary data.</text>
</comment>
<dbReference type="Proteomes" id="UP001056778">
    <property type="component" value="Chromosome 1"/>
</dbReference>
<accession>A0ACB9TVX7</accession>
<dbReference type="EMBL" id="CM043015">
    <property type="protein sequence ID" value="KAI4471009.1"/>
    <property type="molecule type" value="Genomic_DNA"/>
</dbReference>
<protein>
    <submittedName>
        <fullName evidence="1">Uncharacterized protein</fullName>
    </submittedName>
</protein>
<proteinExistence type="predicted"/>
<reference evidence="1" key="1">
    <citation type="submission" date="2022-04" db="EMBL/GenBank/DDBJ databases">
        <title>Chromosome-scale genome assembly of Holotrichia oblita Faldermann.</title>
        <authorList>
            <person name="Rongchong L."/>
        </authorList>
    </citation>
    <scope>NUCLEOTIDE SEQUENCE</scope>
    <source>
        <strain evidence="1">81SQS9</strain>
    </source>
</reference>
<sequence length="722" mass="79054">MTQFKAAAKANGWTAPEKATALIVALRGEASDVLQTIPPQEQTDYFRLIKRMEMRYGHAHLEQVYHTQVRHRLQTKGQNLKEFETNIARHDVVRLAYPTAPETFLDQLAVQTFVNGLRDNDTQQALRLASPKTLIDASAHALEFAAAKQASKGHVRACAMDSRLDDDGFTELVRRVKEEIRPKRHLRALKEQEREKQQDNIKKLLKSYGDASTSRDFDICEEAQEQHSQQSSQFENASKSEDISASQEELDAVQESESVTTEYGDGGNTNGVWVPAINGHIPNNAFPGGDNDGEPIFVARGRVGGSLAAGSLLASHKCCYVAWGSNSHALSEYEVLCNFTGSWIEWSGTEMPRSAYVAGVSEVNQELMYVGRAVIDGILKVGKIHPSHGVTYIGQNGREIAFSNYEILVTNPRDAEMRPGASSKIETPDKLEYQFIPNNTGFVQFRVRADHDAHVALTVSAAECDPMYEVFFGSWNNSKSIIRKNRTKPDVAEANTPAVLNPGEFRGFWIRWNNGTITAGTEGNYQPILTYTDSEIVPIEYVGFCTGWGATGSWIVQPAGPPSAAPSAPMPYTGGPGAFGPVCWVEATSGQVPPNAFVGGEDNGEPMYVIRGKFNDGLIPGKLLSSHGCSYVPWGGEENGLNTYDVLCDFNGDWVDCSGGNIPPNSLSAGESEDGEPLYVGRVLHEGSMTVGKVQQSHGVCYIPYGGKELGFPEYQILVTRN</sequence>